<protein>
    <submittedName>
        <fullName evidence="2">Uncharacterized protein</fullName>
    </submittedName>
</protein>
<sequence length="72" mass="7913">MESLYPRLIDTGIIVGLILFGFILGRLTKNVIFKDGVITEPGLPKINLTQDEPADPIDDAVPDLARIPTILR</sequence>
<keyword evidence="1" id="KW-1133">Transmembrane helix</keyword>
<dbReference type="AlphaFoldDB" id="A0A6M3L4S5"/>
<accession>A0A6M3L4S5</accession>
<keyword evidence="1" id="KW-0472">Membrane</keyword>
<dbReference type="EMBL" id="MT142786">
    <property type="protein sequence ID" value="QJA88531.1"/>
    <property type="molecule type" value="Genomic_DNA"/>
</dbReference>
<evidence type="ECO:0000256" key="1">
    <source>
        <dbReference type="SAM" id="Phobius"/>
    </source>
</evidence>
<evidence type="ECO:0000313" key="2">
    <source>
        <dbReference type="EMBL" id="QJA88531.1"/>
    </source>
</evidence>
<name>A0A6M3L4S5_9ZZZZ</name>
<proteinExistence type="predicted"/>
<gene>
    <name evidence="2" type="ORF">MM415B02743_0002</name>
</gene>
<keyword evidence="1" id="KW-0812">Transmembrane</keyword>
<feature type="transmembrane region" description="Helical" evidence="1">
    <location>
        <begin position="6"/>
        <end position="24"/>
    </location>
</feature>
<organism evidence="2">
    <name type="scientific">viral metagenome</name>
    <dbReference type="NCBI Taxonomy" id="1070528"/>
    <lineage>
        <taxon>unclassified sequences</taxon>
        <taxon>metagenomes</taxon>
        <taxon>organismal metagenomes</taxon>
    </lineage>
</organism>
<reference evidence="2" key="1">
    <citation type="submission" date="2020-03" db="EMBL/GenBank/DDBJ databases">
        <title>The deep terrestrial virosphere.</title>
        <authorList>
            <person name="Holmfeldt K."/>
            <person name="Nilsson E."/>
            <person name="Simone D."/>
            <person name="Lopez-Fernandez M."/>
            <person name="Wu X."/>
            <person name="de Brujin I."/>
            <person name="Lundin D."/>
            <person name="Andersson A."/>
            <person name="Bertilsson S."/>
            <person name="Dopson M."/>
        </authorList>
    </citation>
    <scope>NUCLEOTIDE SEQUENCE</scope>
    <source>
        <strain evidence="2">MM415B02743</strain>
    </source>
</reference>